<evidence type="ECO:0000259" key="6">
    <source>
        <dbReference type="PROSITE" id="PS51072"/>
    </source>
</evidence>
<accession>A0A5C5FT76</accession>
<feature type="region of interest" description="Disordered" evidence="5">
    <location>
        <begin position="40"/>
        <end position="71"/>
    </location>
</feature>
<gene>
    <name evidence="7" type="ORF">DMC30DRAFT_448204</name>
</gene>
<dbReference type="OrthoDB" id="870at2759"/>
<evidence type="ECO:0000256" key="2">
    <source>
        <dbReference type="ARBA" id="ARBA00022448"/>
    </source>
</evidence>
<dbReference type="SUPFAM" id="SSF49447">
    <property type="entry name" value="Second domain of Mu2 adaptin subunit (ap50) of ap2 adaptor"/>
    <property type="match status" value="1"/>
</dbReference>
<dbReference type="Pfam" id="PF00928">
    <property type="entry name" value="Adap_comp_sub"/>
    <property type="match status" value="1"/>
</dbReference>
<reference evidence="7 8" key="1">
    <citation type="submission" date="2019-03" db="EMBL/GenBank/DDBJ databases">
        <title>Rhodosporidium diobovatum UCD-FST 08-225 genome sequencing, assembly, and annotation.</title>
        <authorList>
            <person name="Fakankun I.U."/>
            <person name="Fristensky B."/>
            <person name="Levin D.B."/>
        </authorList>
    </citation>
    <scope>NUCLEOTIDE SEQUENCE [LARGE SCALE GENOMIC DNA]</scope>
    <source>
        <strain evidence="7 8">UCD-FST 08-225</strain>
    </source>
</reference>
<dbReference type="GO" id="GO:0012505">
    <property type="term" value="C:endomembrane system"/>
    <property type="evidence" value="ECO:0007669"/>
    <property type="project" value="UniProtKB-SubCell"/>
</dbReference>
<proteinExistence type="predicted"/>
<dbReference type="PRINTS" id="PR00314">
    <property type="entry name" value="CLATHRINADPT"/>
</dbReference>
<evidence type="ECO:0000313" key="8">
    <source>
        <dbReference type="Proteomes" id="UP000311382"/>
    </source>
</evidence>
<keyword evidence="3" id="KW-0653">Protein transport</keyword>
<feature type="region of interest" description="Disordered" evidence="5">
    <location>
        <begin position="366"/>
        <end position="392"/>
    </location>
</feature>
<dbReference type="SUPFAM" id="SSF64356">
    <property type="entry name" value="SNARE-like"/>
    <property type="match status" value="1"/>
</dbReference>
<keyword evidence="2" id="KW-0813">Transport</keyword>
<dbReference type="AlphaFoldDB" id="A0A5C5FT76"/>
<feature type="compositionally biased region" description="Gly residues" evidence="5">
    <location>
        <begin position="380"/>
        <end position="390"/>
    </location>
</feature>
<dbReference type="InterPro" id="IPR028565">
    <property type="entry name" value="MHD"/>
</dbReference>
<dbReference type="GO" id="GO:0006886">
    <property type="term" value="P:intracellular protein transport"/>
    <property type="evidence" value="ECO:0007669"/>
    <property type="project" value="UniProtKB-UniRule"/>
</dbReference>
<keyword evidence="4" id="KW-0472">Membrane</keyword>
<dbReference type="STRING" id="5288.A0A5C5FT76"/>
<dbReference type="GO" id="GO:0016192">
    <property type="term" value="P:vesicle-mediated transport"/>
    <property type="evidence" value="ECO:0007669"/>
    <property type="project" value="InterPro"/>
</dbReference>
<keyword evidence="8" id="KW-1185">Reference proteome</keyword>
<evidence type="ECO:0000256" key="1">
    <source>
        <dbReference type="ARBA" id="ARBA00004308"/>
    </source>
</evidence>
<dbReference type="PROSITE" id="PS51072">
    <property type="entry name" value="MHD"/>
    <property type="match status" value="1"/>
</dbReference>
<evidence type="ECO:0000256" key="3">
    <source>
        <dbReference type="ARBA" id="ARBA00022927"/>
    </source>
</evidence>
<dbReference type="Gene3D" id="2.60.40.1170">
    <property type="entry name" value="Mu homology domain, subdomain B"/>
    <property type="match status" value="1"/>
</dbReference>
<comment type="caution">
    <text evidence="7">The sequence shown here is derived from an EMBL/GenBank/DDBJ whole genome shotgun (WGS) entry which is preliminary data.</text>
</comment>
<name>A0A5C5FT76_9BASI</name>
<protein>
    <submittedName>
        <fullName evidence="7">Mu homology domain-containing protein</fullName>
    </submittedName>
</protein>
<dbReference type="InterPro" id="IPR036168">
    <property type="entry name" value="AP2_Mu_C_sf"/>
</dbReference>
<dbReference type="InterPro" id="IPR050431">
    <property type="entry name" value="Adaptor_comp_med_subunit"/>
</dbReference>
<evidence type="ECO:0000256" key="5">
    <source>
        <dbReference type="SAM" id="MobiDB-lite"/>
    </source>
</evidence>
<evidence type="ECO:0000256" key="4">
    <source>
        <dbReference type="ARBA" id="ARBA00023136"/>
    </source>
</evidence>
<sequence>MQGIVITDLQGRRILSTHFASSLAPTLAIDAALNASSPVTWVPAPTTTTDDDTDDDDDDDAAHSGRRRGGGGFAVCHTRRNQLRYIAPLDSDIDPLVPLTFLSELHDVLDAYIPGPVTQGSLKDNFDVVLALLHEMVAAGGRRPQLSQASQLKDLVVPPDSQLLKVALNAATAAGITMIPPQTTANALIASPLPWRRQGIKYASNEIYFDLSETLHATLSPTGKPLSASVAGTLTCRSRLSGMPDLALHLTDPSVLDEGAAFHSCVRYARWNKDRVVSFVPPDGTFPLLSYLHTPPTPTASSSLSPALLLALLPLALTATQTSGPAGIALALCLTPRTPDAAAPLRNIEVRVPLARGAGALSAVLGGGGGGGAARREEGGAGGGGSGGAGSWEVVSELVDDGGAGGGGAERERQTLVWRLDSLGAMDRPATLSAQYLAPPSARPPPSLTATFDTPSSSFTGLRISALRVLGEPYGVYKGVKSQGRGVVEVRTG</sequence>
<feature type="compositionally biased region" description="Acidic residues" evidence="5">
    <location>
        <begin position="49"/>
        <end position="60"/>
    </location>
</feature>
<comment type="subcellular location">
    <subcellularLocation>
        <location evidence="1">Endomembrane system</location>
    </subcellularLocation>
</comment>
<dbReference type="Proteomes" id="UP000311382">
    <property type="component" value="Unassembled WGS sequence"/>
</dbReference>
<dbReference type="PANTHER" id="PTHR10529">
    <property type="entry name" value="AP COMPLEX SUBUNIT MU"/>
    <property type="match status" value="1"/>
</dbReference>
<dbReference type="Gene3D" id="3.30.450.60">
    <property type="match status" value="1"/>
</dbReference>
<dbReference type="EMBL" id="SOZI01000106">
    <property type="protein sequence ID" value="TNY19164.1"/>
    <property type="molecule type" value="Genomic_DNA"/>
</dbReference>
<feature type="domain" description="MHD" evidence="6">
    <location>
        <begin position="204"/>
        <end position="493"/>
    </location>
</feature>
<evidence type="ECO:0000313" key="7">
    <source>
        <dbReference type="EMBL" id="TNY19164.1"/>
    </source>
</evidence>
<dbReference type="InterPro" id="IPR001392">
    <property type="entry name" value="Clathrin_mu"/>
</dbReference>
<organism evidence="7 8">
    <name type="scientific">Rhodotorula diobovata</name>
    <dbReference type="NCBI Taxonomy" id="5288"/>
    <lineage>
        <taxon>Eukaryota</taxon>
        <taxon>Fungi</taxon>
        <taxon>Dikarya</taxon>
        <taxon>Basidiomycota</taxon>
        <taxon>Pucciniomycotina</taxon>
        <taxon>Microbotryomycetes</taxon>
        <taxon>Sporidiobolales</taxon>
        <taxon>Sporidiobolaceae</taxon>
        <taxon>Rhodotorula</taxon>
    </lineage>
</organism>
<dbReference type="GO" id="GO:0030131">
    <property type="term" value="C:clathrin adaptor complex"/>
    <property type="evidence" value="ECO:0007669"/>
    <property type="project" value="UniProtKB-UniRule"/>
</dbReference>
<dbReference type="InterPro" id="IPR011012">
    <property type="entry name" value="Longin-like_dom_sf"/>
</dbReference>